<dbReference type="PANTHER" id="PTHR12253">
    <property type="entry name" value="RH14732P"/>
    <property type="match status" value="1"/>
</dbReference>
<accession>A0A0C9QT97</accession>
<dbReference type="Proteomes" id="UP000694866">
    <property type="component" value="Unplaced"/>
</dbReference>
<dbReference type="GO" id="GO:0006644">
    <property type="term" value="P:phospholipid metabolic process"/>
    <property type="evidence" value="ECO:0007669"/>
    <property type="project" value="InterPro"/>
</dbReference>
<name>A0A0C9QT97_9HYME</name>
<dbReference type="GeneID" id="105266677"/>
<evidence type="ECO:0000256" key="12">
    <source>
        <dbReference type="ARBA" id="ARBA00029903"/>
    </source>
</evidence>
<feature type="signal peptide" evidence="13">
    <location>
        <begin position="1"/>
        <end position="23"/>
    </location>
</feature>
<evidence type="ECO:0000256" key="4">
    <source>
        <dbReference type="ARBA" id="ARBA00021721"/>
    </source>
</evidence>
<evidence type="ECO:0000256" key="8">
    <source>
        <dbReference type="ARBA" id="ARBA00022837"/>
    </source>
</evidence>
<dbReference type="EMBL" id="GBYB01003857">
    <property type="protein sequence ID" value="JAG73624.1"/>
    <property type="molecule type" value="Transcribed_RNA"/>
</dbReference>
<gene>
    <name evidence="15" type="primary">PA2_4</name>
    <name evidence="17" type="synonym">LOC105266677</name>
    <name evidence="15" type="ORF">g.61260</name>
</gene>
<dbReference type="SUPFAM" id="SSF48619">
    <property type="entry name" value="Phospholipase A2, PLA2"/>
    <property type="match status" value="1"/>
</dbReference>
<keyword evidence="13" id="KW-0732">Signal</keyword>
<evidence type="ECO:0000256" key="13">
    <source>
        <dbReference type="SAM" id="SignalP"/>
    </source>
</evidence>
<dbReference type="GO" id="GO:0004623">
    <property type="term" value="F:phospholipase A2 activity"/>
    <property type="evidence" value="ECO:0007669"/>
    <property type="project" value="UniProtKB-EC"/>
</dbReference>
<evidence type="ECO:0000313" key="16">
    <source>
        <dbReference type="Proteomes" id="UP000694866"/>
    </source>
</evidence>
<dbReference type="EC" id="3.1.1.4" evidence="3"/>
<evidence type="ECO:0000256" key="2">
    <source>
        <dbReference type="ARBA" id="ARBA00004613"/>
    </source>
</evidence>
<sequence>MKRSGFFGFVILWSGFEVKPSASWSIGITYPEPGIDDSKETRMDRLNLIYPGTKWCGSGNVAENSQDLGHFPVTDACCRDHDHCNDVIEALETKYNLTNPTFYTRVECSCDEKFYDCLHRSDDKIASQIGTFYFSLLNTQCFREDYPIVSCKHYAYTTYPKRCVEYDLDESQPKIHQWFDVPPF</sequence>
<feature type="domain" description="Phospholipase A2-like central" evidence="14">
    <location>
        <begin position="49"/>
        <end position="144"/>
    </location>
</feature>
<keyword evidence="7" id="KW-0378">Hydrolase</keyword>
<dbReference type="InterPro" id="IPR033113">
    <property type="entry name" value="PLA2_histidine"/>
</dbReference>
<evidence type="ECO:0000259" key="14">
    <source>
        <dbReference type="Pfam" id="PF05826"/>
    </source>
</evidence>
<dbReference type="RefSeq" id="XP_011303323.1">
    <property type="nucleotide sequence ID" value="XM_011305021.1"/>
</dbReference>
<keyword evidence="5" id="KW-0964">Secreted</keyword>
<dbReference type="AlphaFoldDB" id="A0A0C9QT97"/>
<dbReference type="GO" id="GO:0046872">
    <property type="term" value="F:metal ion binding"/>
    <property type="evidence" value="ECO:0007669"/>
    <property type="project" value="UniProtKB-KW"/>
</dbReference>
<keyword evidence="16" id="KW-1185">Reference proteome</keyword>
<dbReference type="PROSITE" id="PS00118">
    <property type="entry name" value="PA2_HIS"/>
    <property type="match status" value="1"/>
</dbReference>
<dbReference type="KEGG" id="fas:105266677"/>
<keyword evidence="11" id="KW-1015">Disulfide bond</keyword>
<dbReference type="FunFam" id="1.20.90.10:FF:000002">
    <property type="entry name" value="Phospholipase A2 group III"/>
    <property type="match status" value="1"/>
</dbReference>
<reference evidence="15" key="1">
    <citation type="submission" date="2015-01" db="EMBL/GenBank/DDBJ databases">
        <title>Transcriptome Assembly of Fopius arisanus.</title>
        <authorList>
            <person name="Geib S."/>
        </authorList>
    </citation>
    <scope>NUCLEOTIDE SEQUENCE</scope>
</reference>
<organism evidence="15">
    <name type="scientific">Fopius arisanus</name>
    <dbReference type="NCBI Taxonomy" id="64838"/>
    <lineage>
        <taxon>Eukaryota</taxon>
        <taxon>Metazoa</taxon>
        <taxon>Ecdysozoa</taxon>
        <taxon>Arthropoda</taxon>
        <taxon>Hexapoda</taxon>
        <taxon>Insecta</taxon>
        <taxon>Pterygota</taxon>
        <taxon>Neoptera</taxon>
        <taxon>Endopterygota</taxon>
        <taxon>Hymenoptera</taxon>
        <taxon>Apocrita</taxon>
        <taxon>Ichneumonoidea</taxon>
        <taxon>Braconidae</taxon>
        <taxon>Opiinae</taxon>
        <taxon>Fopius</taxon>
    </lineage>
</organism>
<reference evidence="17" key="2">
    <citation type="submission" date="2025-04" db="UniProtKB">
        <authorList>
            <consortium name="RefSeq"/>
        </authorList>
    </citation>
    <scope>IDENTIFICATION</scope>
    <source>
        <strain evidence="17">USDA-PBARC FA_bdor</strain>
        <tissue evidence="17">Whole organism</tissue>
    </source>
</reference>
<evidence type="ECO:0000256" key="6">
    <source>
        <dbReference type="ARBA" id="ARBA00022723"/>
    </source>
</evidence>
<comment type="cofactor">
    <cofactor evidence="1">
        <name>Ca(2+)</name>
        <dbReference type="ChEBI" id="CHEBI:29108"/>
    </cofactor>
</comment>
<keyword evidence="6" id="KW-0479">Metal-binding</keyword>
<evidence type="ECO:0000256" key="9">
    <source>
        <dbReference type="ARBA" id="ARBA00022963"/>
    </source>
</evidence>
<dbReference type="Gene3D" id="1.20.90.10">
    <property type="entry name" value="Phospholipase A2 domain"/>
    <property type="match status" value="1"/>
</dbReference>
<evidence type="ECO:0000313" key="15">
    <source>
        <dbReference type="EMBL" id="JAG73624.1"/>
    </source>
</evidence>
<dbReference type="GO" id="GO:0050482">
    <property type="term" value="P:arachidonate secretion"/>
    <property type="evidence" value="ECO:0007669"/>
    <property type="project" value="InterPro"/>
</dbReference>
<protein>
    <recommendedName>
        <fullName evidence="4">Phospholipase A2</fullName>
        <ecNumber evidence="3">3.1.1.4</ecNumber>
    </recommendedName>
    <alternativeName>
        <fullName evidence="12">Phosphatidylcholine 2-acylhydrolase</fullName>
    </alternativeName>
</protein>
<evidence type="ECO:0000256" key="7">
    <source>
        <dbReference type="ARBA" id="ARBA00022801"/>
    </source>
</evidence>
<keyword evidence="8" id="KW-0106">Calcium</keyword>
<evidence type="ECO:0000256" key="11">
    <source>
        <dbReference type="ARBA" id="ARBA00023157"/>
    </source>
</evidence>
<keyword evidence="9" id="KW-0442">Lipid degradation</keyword>
<evidence type="ECO:0000256" key="5">
    <source>
        <dbReference type="ARBA" id="ARBA00022525"/>
    </source>
</evidence>
<proteinExistence type="predicted"/>
<dbReference type="CDD" id="cd04704">
    <property type="entry name" value="PLA2_bee_venom_like"/>
    <property type="match status" value="1"/>
</dbReference>
<evidence type="ECO:0000313" key="17">
    <source>
        <dbReference type="RefSeq" id="XP_011303323.1"/>
    </source>
</evidence>
<dbReference type="InterPro" id="IPR036444">
    <property type="entry name" value="PLipase_A2_dom_sf"/>
</dbReference>
<accession>A0A9R1U0N8</accession>
<dbReference type="GO" id="GO:0005576">
    <property type="term" value="C:extracellular region"/>
    <property type="evidence" value="ECO:0007669"/>
    <property type="project" value="UniProtKB-SubCell"/>
</dbReference>
<evidence type="ECO:0000256" key="10">
    <source>
        <dbReference type="ARBA" id="ARBA00023098"/>
    </source>
</evidence>
<feature type="chain" id="PRO_5044541519" description="Phospholipase A2" evidence="13">
    <location>
        <begin position="24"/>
        <end position="184"/>
    </location>
</feature>
<evidence type="ECO:0000256" key="1">
    <source>
        <dbReference type="ARBA" id="ARBA00001913"/>
    </source>
</evidence>
<evidence type="ECO:0000256" key="3">
    <source>
        <dbReference type="ARBA" id="ARBA00013278"/>
    </source>
</evidence>
<keyword evidence="10" id="KW-0443">Lipid metabolism</keyword>
<dbReference type="GO" id="GO:0016042">
    <property type="term" value="P:lipid catabolic process"/>
    <property type="evidence" value="ECO:0007669"/>
    <property type="project" value="UniProtKB-KW"/>
</dbReference>
<dbReference type="OrthoDB" id="10059604at2759"/>
<dbReference type="Pfam" id="PF05826">
    <property type="entry name" value="Phospholip_A2_2"/>
    <property type="match status" value="1"/>
</dbReference>
<dbReference type="InterPro" id="IPR016090">
    <property type="entry name" value="PLA2-like_dom"/>
</dbReference>
<comment type="subcellular location">
    <subcellularLocation>
        <location evidence="2">Secreted</location>
    </subcellularLocation>
</comment>